<evidence type="ECO:0000256" key="2">
    <source>
        <dbReference type="ARBA" id="ARBA00022573"/>
    </source>
</evidence>
<keyword evidence="3 4" id="KW-0560">Oxidoreductase</keyword>
<keyword evidence="5" id="KW-1185">Reference proteome</keyword>
<dbReference type="AlphaFoldDB" id="A0A6G8AUI2"/>
<dbReference type="Pfam" id="PF02571">
    <property type="entry name" value="CbiJ"/>
    <property type="match status" value="1"/>
</dbReference>
<name>A0A6G8AUI2_9ENTE</name>
<reference evidence="4 5" key="1">
    <citation type="submission" date="2020-03" db="EMBL/GenBank/DDBJ databases">
        <title>Vagococcus sp. nov., isolated from beetles.</title>
        <authorList>
            <person name="Hyun D.-W."/>
            <person name="Bae J.-W."/>
        </authorList>
    </citation>
    <scope>NUCLEOTIDE SEQUENCE [LARGE SCALE GENOMIC DNA]</scope>
    <source>
        <strain evidence="4 5">HDW17B</strain>
    </source>
</reference>
<organism evidence="4 5">
    <name type="scientific">Vagococcus hydrophili</name>
    <dbReference type="NCBI Taxonomy" id="2714947"/>
    <lineage>
        <taxon>Bacteria</taxon>
        <taxon>Bacillati</taxon>
        <taxon>Bacillota</taxon>
        <taxon>Bacilli</taxon>
        <taxon>Lactobacillales</taxon>
        <taxon>Enterococcaceae</taxon>
        <taxon>Vagococcus</taxon>
    </lineage>
</organism>
<accession>A0A6G8AUI2</accession>
<dbReference type="PANTHER" id="PTHR36925">
    <property type="entry name" value="COBALT-PRECORRIN-6A REDUCTASE"/>
    <property type="match status" value="1"/>
</dbReference>
<evidence type="ECO:0000256" key="1">
    <source>
        <dbReference type="ARBA" id="ARBA00004953"/>
    </source>
</evidence>
<evidence type="ECO:0000313" key="4">
    <source>
        <dbReference type="EMBL" id="QIL48647.1"/>
    </source>
</evidence>
<keyword evidence="2" id="KW-0169">Cobalamin biosynthesis</keyword>
<sequence length="249" mass="27752">MILVLGGTSDSLTIAESLEKKGYDVCFSVVTDYGEQLAEKKINKINKGRMDQAQMEQFVLDHKVFLILDGTHPFAAIVSKTAIAAAKSVGVDYIRYERPRVDLKEAVKVRSNLEACEWVKAHVTGTIYLTTGSKTLGFFGDNLPFEKIVARVLPTAEVLTQTEHLGFQAHQIEGIKGPFSVEMNKQLLMKNKAEVMITKESGIAGGILEKMEACQLLGIPCVVIAREDIPYPRMYNDTTKLYEDLEEYK</sequence>
<proteinExistence type="predicted"/>
<dbReference type="GO" id="GO:0009236">
    <property type="term" value="P:cobalamin biosynthetic process"/>
    <property type="evidence" value="ECO:0007669"/>
    <property type="project" value="UniProtKB-UniPathway"/>
</dbReference>
<dbReference type="PROSITE" id="PS51014">
    <property type="entry name" value="COBK_CBIJ"/>
    <property type="match status" value="1"/>
</dbReference>
<dbReference type="EC" id="1.3.1.54" evidence="4"/>
<dbReference type="RefSeq" id="WP_166034783.1">
    <property type="nucleotide sequence ID" value="NZ_CP049887.1"/>
</dbReference>
<protein>
    <submittedName>
        <fullName evidence="4">Precorrin-6A reductase</fullName>
        <ecNumber evidence="4">1.3.1.54</ecNumber>
    </submittedName>
</protein>
<dbReference type="PANTHER" id="PTHR36925:SF1">
    <property type="entry name" value="COBALT-PRECORRIN-6A REDUCTASE"/>
    <property type="match status" value="1"/>
</dbReference>
<evidence type="ECO:0000313" key="5">
    <source>
        <dbReference type="Proteomes" id="UP000501747"/>
    </source>
</evidence>
<dbReference type="KEGG" id="vhy:G7082_09090"/>
<gene>
    <name evidence="4" type="primary">cobK</name>
    <name evidence="4" type="ORF">G7082_09090</name>
</gene>
<dbReference type="NCBIfam" id="TIGR00715">
    <property type="entry name" value="precor6x_red"/>
    <property type="match status" value="1"/>
</dbReference>
<dbReference type="GO" id="GO:0016994">
    <property type="term" value="F:precorrin-6A reductase activity"/>
    <property type="evidence" value="ECO:0007669"/>
    <property type="project" value="UniProtKB-EC"/>
</dbReference>
<dbReference type="InterPro" id="IPR003723">
    <property type="entry name" value="Precorrin-6x_reduct"/>
</dbReference>
<comment type="pathway">
    <text evidence="1">Cofactor biosynthesis; adenosylcobalamin biosynthesis.</text>
</comment>
<dbReference type="Proteomes" id="UP000501747">
    <property type="component" value="Chromosome"/>
</dbReference>
<dbReference type="UniPathway" id="UPA00148"/>
<evidence type="ECO:0000256" key="3">
    <source>
        <dbReference type="ARBA" id="ARBA00023002"/>
    </source>
</evidence>
<dbReference type="EMBL" id="CP049887">
    <property type="protein sequence ID" value="QIL48647.1"/>
    <property type="molecule type" value="Genomic_DNA"/>
</dbReference>